<protein>
    <submittedName>
        <fullName evidence="2">Uncharacterized protein</fullName>
    </submittedName>
</protein>
<feature type="compositionally biased region" description="Polar residues" evidence="1">
    <location>
        <begin position="41"/>
        <end position="59"/>
    </location>
</feature>
<evidence type="ECO:0000256" key="1">
    <source>
        <dbReference type="SAM" id="MobiDB-lite"/>
    </source>
</evidence>
<feature type="compositionally biased region" description="Polar residues" evidence="1">
    <location>
        <begin position="23"/>
        <end position="34"/>
    </location>
</feature>
<feature type="non-terminal residue" evidence="2">
    <location>
        <position position="139"/>
    </location>
</feature>
<feature type="compositionally biased region" description="Low complexity" evidence="1">
    <location>
        <begin position="1"/>
        <end position="18"/>
    </location>
</feature>
<evidence type="ECO:0000313" key="3">
    <source>
        <dbReference type="Proteomes" id="UP000678393"/>
    </source>
</evidence>
<sequence length="139" mass="14750">VPLSSTKARSRSPSPSAGRSRHINQNQLFNNTQDLFDPFPQTASESLNDSKAESSSTVGFSDSLPVDAIVTISRNHASHIKDSPQPLQRNSSHRKLDEMAAGMRNYGSISSASGAASDEARGSTASLSEGFNISQILSS</sequence>
<gene>
    <name evidence="2" type="ORF">CUNI_LOCUS2797</name>
</gene>
<feature type="region of interest" description="Disordered" evidence="1">
    <location>
        <begin position="76"/>
        <end position="102"/>
    </location>
</feature>
<proteinExistence type="predicted"/>
<feature type="region of interest" description="Disordered" evidence="1">
    <location>
        <begin position="1"/>
        <end position="59"/>
    </location>
</feature>
<dbReference type="EMBL" id="CAJHNH020000371">
    <property type="protein sequence ID" value="CAG5117239.1"/>
    <property type="molecule type" value="Genomic_DNA"/>
</dbReference>
<name>A0A8S3YJQ7_9EUPU</name>
<dbReference type="Proteomes" id="UP000678393">
    <property type="component" value="Unassembled WGS sequence"/>
</dbReference>
<organism evidence="2 3">
    <name type="scientific">Candidula unifasciata</name>
    <dbReference type="NCBI Taxonomy" id="100452"/>
    <lineage>
        <taxon>Eukaryota</taxon>
        <taxon>Metazoa</taxon>
        <taxon>Spiralia</taxon>
        <taxon>Lophotrochozoa</taxon>
        <taxon>Mollusca</taxon>
        <taxon>Gastropoda</taxon>
        <taxon>Heterobranchia</taxon>
        <taxon>Euthyneura</taxon>
        <taxon>Panpulmonata</taxon>
        <taxon>Eupulmonata</taxon>
        <taxon>Stylommatophora</taxon>
        <taxon>Helicina</taxon>
        <taxon>Helicoidea</taxon>
        <taxon>Geomitridae</taxon>
        <taxon>Candidula</taxon>
    </lineage>
</organism>
<evidence type="ECO:0000313" key="2">
    <source>
        <dbReference type="EMBL" id="CAG5117239.1"/>
    </source>
</evidence>
<reference evidence="2" key="1">
    <citation type="submission" date="2021-04" db="EMBL/GenBank/DDBJ databases">
        <authorList>
            <consortium name="Molecular Ecology Group"/>
        </authorList>
    </citation>
    <scope>NUCLEOTIDE SEQUENCE</scope>
</reference>
<accession>A0A8S3YJQ7</accession>
<keyword evidence="3" id="KW-1185">Reference proteome</keyword>
<feature type="non-terminal residue" evidence="2">
    <location>
        <position position="1"/>
    </location>
</feature>
<dbReference type="AlphaFoldDB" id="A0A8S3YJQ7"/>
<comment type="caution">
    <text evidence="2">The sequence shown here is derived from an EMBL/GenBank/DDBJ whole genome shotgun (WGS) entry which is preliminary data.</text>
</comment>